<dbReference type="PROSITE" id="PS50090">
    <property type="entry name" value="MYB_LIKE"/>
    <property type="match status" value="2"/>
</dbReference>
<feature type="domain" description="Myb-like" evidence="10">
    <location>
        <begin position="54"/>
        <end position="103"/>
    </location>
</feature>
<dbReference type="GO" id="GO:0000398">
    <property type="term" value="P:mRNA splicing, via spliceosome"/>
    <property type="evidence" value="ECO:0007669"/>
    <property type="project" value="InterPro"/>
</dbReference>
<keyword evidence="5 12" id="KW-0238">DNA-binding</keyword>
<dbReference type="Pfam" id="PF11831">
    <property type="entry name" value="Myb_Cef"/>
    <property type="match status" value="1"/>
</dbReference>
<keyword evidence="3" id="KW-0747">Spliceosome</keyword>
<dbReference type="InterPro" id="IPR021786">
    <property type="entry name" value="Cdc5p/Cef1_C"/>
</dbReference>
<keyword evidence="6" id="KW-0508">mRNA splicing</keyword>
<keyword evidence="7" id="KW-0539">Nucleus</keyword>
<feature type="domain" description="HTH myb-type" evidence="11">
    <location>
        <begin position="59"/>
        <end position="107"/>
    </location>
</feature>
<dbReference type="OrthoDB" id="1410009at2759"/>
<sequence>MRYLIKGGVWKNSEDEILKAAVMKYGLNQWSRISSLLARKSAKQCKQRWYEWLDPQIIKTEWNREEDEKLLHLSRIFPNQWRTIAPIVGRTPTQCVERYDKLLDEAQGKNKFDPNDPRKLKPGEIDPNPESKPARPDPLHMDEDEKEMIAEARVRLANTKGKKAKRLAREKLIEESRRLAQLQKRRELRAAGIEFGRKKVKGIDYNAEVPFERQVPDYVYQTDQKETPKPDVKYQTMTFNQVEGRMRDEQERKFKEIDKKRMKKLMENDMEKIAEKLQKEAEKLFKNKTKLTLPQPQMQDSDLELLGKMNQNQDVSEVSNNATKALVGNYSQREVAQTPIRTPMAPNSILREAQHAIALQQTQTPLLGSVGPDNQVYDNWEHLKGLKPKPSVIPQTPNFLKQNLATGGESVRGDKLSSATPSVFGTTPLRDNFKINNSDAWDDASSVSGSVGINEQKLNKLKQKQHETRIKDEIFKLPQPKNQFQIEIPEFEEEEKIEENKIDQEELEQQRLLELEKEELKKIRLRSLAIQRNLPRPQKIPNTVYEHIYSSENINESRKQAEMLLESEMVNLLAFDSQNFPFQGQKSLNFEVQLENYEENELSKASKLIQKEMENIKNELNHGNINKDFIQQKWEDEQKNLVFSKSEGQIVDLRKASKNDEIKVLQEQATNKRNILQMEQKQLEELEKKNTLLLGGYKKVIYDNLKQIMQQIEDQYNIMITKNVYSELKMQESSSILPRLDEIRQFYAQLEMKQVNLQNKYQELIQEKSDLLEEPGYFD</sequence>
<evidence type="ECO:0000313" key="12">
    <source>
        <dbReference type="EMBL" id="KRX02772.1"/>
    </source>
</evidence>
<keyword evidence="2" id="KW-0507">mRNA processing</keyword>
<feature type="coiled-coil region" evidence="8">
    <location>
        <begin position="662"/>
        <end position="774"/>
    </location>
</feature>
<keyword evidence="4" id="KW-0677">Repeat</keyword>
<dbReference type="Pfam" id="PF13921">
    <property type="entry name" value="Myb_DNA-bind_6"/>
    <property type="match status" value="1"/>
</dbReference>
<feature type="domain" description="HTH myb-type" evidence="11">
    <location>
        <begin position="1"/>
        <end position="57"/>
    </location>
</feature>
<proteinExistence type="inferred from homology"/>
<dbReference type="PANTHER" id="PTHR45885">
    <property type="entry name" value="CELL DIVISION CYCLE 5-LIKE PROTEIN"/>
    <property type="match status" value="1"/>
</dbReference>
<dbReference type="PANTHER" id="PTHR45885:SF1">
    <property type="entry name" value="CELL DIVISION CYCLE 5-LIKE PROTEIN"/>
    <property type="match status" value="1"/>
</dbReference>
<evidence type="ECO:0000256" key="8">
    <source>
        <dbReference type="SAM" id="Coils"/>
    </source>
</evidence>
<dbReference type="InterPro" id="IPR009057">
    <property type="entry name" value="Homeodomain-like_sf"/>
</dbReference>
<feature type="compositionally biased region" description="Basic and acidic residues" evidence="9">
    <location>
        <begin position="106"/>
        <end position="124"/>
    </location>
</feature>
<dbReference type="SUPFAM" id="SSF46689">
    <property type="entry name" value="Homeodomain-like"/>
    <property type="match status" value="2"/>
</dbReference>
<dbReference type="InterPro" id="IPR017930">
    <property type="entry name" value="Myb_dom"/>
</dbReference>
<feature type="region of interest" description="Disordered" evidence="9">
    <location>
        <begin position="106"/>
        <end position="140"/>
    </location>
</feature>
<dbReference type="Proteomes" id="UP000054937">
    <property type="component" value="Unassembled WGS sequence"/>
</dbReference>
<dbReference type="AlphaFoldDB" id="A0A0V0QKP3"/>
<evidence type="ECO:0000256" key="7">
    <source>
        <dbReference type="ARBA" id="ARBA00023242"/>
    </source>
</evidence>
<keyword evidence="8" id="KW-0175">Coiled coil</keyword>
<accession>A0A0V0QKP3</accession>
<dbReference type="InParanoid" id="A0A0V0QKP3"/>
<dbReference type="CDD" id="cd11659">
    <property type="entry name" value="SANT_CDC5_II"/>
    <property type="match status" value="1"/>
</dbReference>
<dbReference type="SMART" id="SM00717">
    <property type="entry name" value="SANT"/>
    <property type="match status" value="2"/>
</dbReference>
<dbReference type="CDD" id="cd00167">
    <property type="entry name" value="SANT"/>
    <property type="match status" value="1"/>
</dbReference>
<evidence type="ECO:0000259" key="11">
    <source>
        <dbReference type="PROSITE" id="PS51294"/>
    </source>
</evidence>
<dbReference type="EMBL" id="LDAU01000152">
    <property type="protein sequence ID" value="KRX02772.1"/>
    <property type="molecule type" value="Genomic_DNA"/>
</dbReference>
<evidence type="ECO:0000256" key="2">
    <source>
        <dbReference type="ARBA" id="ARBA00022664"/>
    </source>
</evidence>
<dbReference type="GO" id="GO:0005681">
    <property type="term" value="C:spliceosomal complex"/>
    <property type="evidence" value="ECO:0007669"/>
    <property type="project" value="UniProtKB-KW"/>
</dbReference>
<evidence type="ECO:0000313" key="13">
    <source>
        <dbReference type="Proteomes" id="UP000054937"/>
    </source>
</evidence>
<gene>
    <name evidence="12" type="ORF">PPERSA_02262</name>
</gene>
<evidence type="ECO:0000256" key="5">
    <source>
        <dbReference type="ARBA" id="ARBA00023125"/>
    </source>
</evidence>
<evidence type="ECO:0000256" key="4">
    <source>
        <dbReference type="ARBA" id="ARBA00022737"/>
    </source>
</evidence>
<dbReference type="InterPro" id="IPR047242">
    <property type="entry name" value="CDC5L/Cef1"/>
</dbReference>
<keyword evidence="13" id="KW-1185">Reference proteome</keyword>
<reference evidence="12 13" key="1">
    <citation type="journal article" date="2015" name="Sci. Rep.">
        <title>Genome of the facultative scuticociliatosis pathogen Pseudocohnilembus persalinus provides insight into its virulence through horizontal gene transfer.</title>
        <authorList>
            <person name="Xiong J."/>
            <person name="Wang G."/>
            <person name="Cheng J."/>
            <person name="Tian M."/>
            <person name="Pan X."/>
            <person name="Warren A."/>
            <person name="Jiang C."/>
            <person name="Yuan D."/>
            <person name="Miao W."/>
        </authorList>
    </citation>
    <scope>NUCLEOTIDE SEQUENCE [LARGE SCALE GENOMIC DNA]</scope>
    <source>
        <strain evidence="12">36N120E</strain>
    </source>
</reference>
<evidence type="ECO:0000259" key="10">
    <source>
        <dbReference type="PROSITE" id="PS50090"/>
    </source>
</evidence>
<evidence type="ECO:0000256" key="6">
    <source>
        <dbReference type="ARBA" id="ARBA00023187"/>
    </source>
</evidence>
<evidence type="ECO:0000256" key="1">
    <source>
        <dbReference type="ARBA" id="ARBA00010506"/>
    </source>
</evidence>
<dbReference type="OMA" id="KMGMAGE"/>
<dbReference type="FunFam" id="1.10.10.60:FF:000021">
    <property type="entry name" value="CDC5 cell division cycle 5-like"/>
    <property type="match status" value="1"/>
</dbReference>
<organism evidence="12 13">
    <name type="scientific">Pseudocohnilembus persalinus</name>
    <name type="common">Ciliate</name>
    <dbReference type="NCBI Taxonomy" id="266149"/>
    <lineage>
        <taxon>Eukaryota</taxon>
        <taxon>Sar</taxon>
        <taxon>Alveolata</taxon>
        <taxon>Ciliophora</taxon>
        <taxon>Intramacronucleata</taxon>
        <taxon>Oligohymenophorea</taxon>
        <taxon>Scuticociliatia</taxon>
        <taxon>Philasterida</taxon>
        <taxon>Pseudocohnilembidae</taxon>
        <taxon>Pseudocohnilembus</taxon>
    </lineage>
</organism>
<dbReference type="FunCoup" id="A0A0V0QKP3">
    <property type="interactions" value="342"/>
</dbReference>
<comment type="caution">
    <text evidence="12">The sequence shown here is derived from an EMBL/GenBank/DDBJ whole genome shotgun (WGS) entry which is preliminary data.</text>
</comment>
<dbReference type="InterPro" id="IPR001005">
    <property type="entry name" value="SANT/Myb"/>
</dbReference>
<dbReference type="Gene3D" id="1.10.10.60">
    <property type="entry name" value="Homeodomain-like"/>
    <property type="match status" value="2"/>
</dbReference>
<evidence type="ECO:0000256" key="9">
    <source>
        <dbReference type="SAM" id="MobiDB-lite"/>
    </source>
</evidence>
<dbReference type="InterPro" id="IPR047240">
    <property type="entry name" value="SANT_CDC5L_II"/>
</dbReference>
<feature type="domain" description="Myb-like" evidence="10">
    <location>
        <begin position="2"/>
        <end position="53"/>
    </location>
</feature>
<dbReference type="GO" id="GO:0000974">
    <property type="term" value="C:Prp19 complex"/>
    <property type="evidence" value="ECO:0007669"/>
    <property type="project" value="InterPro"/>
</dbReference>
<keyword evidence="12" id="KW-0371">Homeobox</keyword>
<comment type="similarity">
    <text evidence="1">Belongs to the CEF1 family.</text>
</comment>
<dbReference type="PROSITE" id="PS51294">
    <property type="entry name" value="HTH_MYB"/>
    <property type="match status" value="2"/>
</dbReference>
<name>A0A0V0QKP3_PSEPJ</name>
<protein>
    <submittedName>
        <fullName evidence="12">Homeodomain protein</fullName>
    </submittedName>
</protein>
<dbReference type="GO" id="GO:0003677">
    <property type="term" value="F:DNA binding"/>
    <property type="evidence" value="ECO:0007669"/>
    <property type="project" value="UniProtKB-KW"/>
</dbReference>
<evidence type="ECO:0000256" key="3">
    <source>
        <dbReference type="ARBA" id="ARBA00022728"/>
    </source>
</evidence>